<dbReference type="AlphaFoldDB" id="A0A8H7T703"/>
<dbReference type="OrthoDB" id="5278984at2759"/>
<feature type="transmembrane region" description="Helical" evidence="6">
    <location>
        <begin position="174"/>
        <end position="197"/>
    </location>
</feature>
<name>A0A8H7T703_9HELO</name>
<comment type="caution">
    <text evidence="8">The sequence shown here is derived from an EMBL/GenBank/DDBJ whole genome shotgun (WGS) entry which is preliminary data.</text>
</comment>
<evidence type="ECO:0000313" key="8">
    <source>
        <dbReference type="EMBL" id="KAG4416254.1"/>
    </source>
</evidence>
<proteinExistence type="inferred from homology"/>
<dbReference type="GO" id="GO:0016020">
    <property type="term" value="C:membrane"/>
    <property type="evidence" value="ECO:0007669"/>
    <property type="project" value="UniProtKB-SubCell"/>
</dbReference>
<evidence type="ECO:0000256" key="6">
    <source>
        <dbReference type="SAM" id="Phobius"/>
    </source>
</evidence>
<feature type="transmembrane region" description="Helical" evidence="6">
    <location>
        <begin position="50"/>
        <end position="75"/>
    </location>
</feature>
<comment type="similarity">
    <text evidence="5">Belongs to the SAT4 family.</text>
</comment>
<dbReference type="EMBL" id="JAFJYH010000192">
    <property type="protein sequence ID" value="KAG4416254.1"/>
    <property type="molecule type" value="Genomic_DNA"/>
</dbReference>
<dbReference type="InterPro" id="IPR052337">
    <property type="entry name" value="SAT4-like"/>
</dbReference>
<dbReference type="Pfam" id="PF20684">
    <property type="entry name" value="Fung_rhodopsin"/>
    <property type="match status" value="1"/>
</dbReference>
<evidence type="ECO:0000256" key="3">
    <source>
        <dbReference type="ARBA" id="ARBA00022989"/>
    </source>
</evidence>
<feature type="transmembrane region" description="Helical" evidence="6">
    <location>
        <begin position="209"/>
        <end position="227"/>
    </location>
</feature>
<feature type="transmembrane region" description="Helical" evidence="6">
    <location>
        <begin position="17"/>
        <end position="38"/>
    </location>
</feature>
<dbReference type="Proteomes" id="UP000664132">
    <property type="component" value="Unassembled WGS sequence"/>
</dbReference>
<comment type="subcellular location">
    <subcellularLocation>
        <location evidence="1">Membrane</location>
        <topology evidence="1">Multi-pass membrane protein</topology>
    </subcellularLocation>
</comment>
<keyword evidence="3 6" id="KW-1133">Transmembrane helix</keyword>
<feature type="transmembrane region" description="Helical" evidence="6">
    <location>
        <begin position="95"/>
        <end position="117"/>
    </location>
</feature>
<evidence type="ECO:0000256" key="1">
    <source>
        <dbReference type="ARBA" id="ARBA00004141"/>
    </source>
</evidence>
<dbReference type="PANTHER" id="PTHR33048">
    <property type="entry name" value="PTH11-LIKE INTEGRAL MEMBRANE PROTEIN (AFU_ORTHOLOGUE AFUA_5G11245)"/>
    <property type="match status" value="1"/>
</dbReference>
<keyword evidence="4 6" id="KW-0472">Membrane</keyword>
<reference evidence="8" key="1">
    <citation type="submission" date="2021-02" db="EMBL/GenBank/DDBJ databases">
        <title>Genome sequence Cadophora malorum strain M34.</title>
        <authorList>
            <person name="Stefanovic E."/>
            <person name="Vu D."/>
            <person name="Scully C."/>
            <person name="Dijksterhuis J."/>
            <person name="Roader J."/>
            <person name="Houbraken J."/>
        </authorList>
    </citation>
    <scope>NUCLEOTIDE SEQUENCE</scope>
    <source>
        <strain evidence="8">M34</strain>
    </source>
</reference>
<protein>
    <recommendedName>
        <fullName evidence="7">Rhodopsin domain-containing protein</fullName>
    </recommendedName>
</protein>
<accession>A0A8H7T703</accession>
<evidence type="ECO:0000313" key="9">
    <source>
        <dbReference type="Proteomes" id="UP000664132"/>
    </source>
</evidence>
<evidence type="ECO:0000256" key="4">
    <source>
        <dbReference type="ARBA" id="ARBA00023136"/>
    </source>
</evidence>
<evidence type="ECO:0000256" key="5">
    <source>
        <dbReference type="ARBA" id="ARBA00038359"/>
    </source>
</evidence>
<evidence type="ECO:0000259" key="7">
    <source>
        <dbReference type="Pfam" id="PF20684"/>
    </source>
</evidence>
<keyword evidence="9" id="KW-1185">Reference proteome</keyword>
<gene>
    <name evidence="8" type="ORF">IFR04_010600</name>
</gene>
<dbReference type="InterPro" id="IPR049326">
    <property type="entry name" value="Rhodopsin_dom_fungi"/>
</dbReference>
<organism evidence="8 9">
    <name type="scientific">Cadophora malorum</name>
    <dbReference type="NCBI Taxonomy" id="108018"/>
    <lineage>
        <taxon>Eukaryota</taxon>
        <taxon>Fungi</taxon>
        <taxon>Dikarya</taxon>
        <taxon>Ascomycota</taxon>
        <taxon>Pezizomycotina</taxon>
        <taxon>Leotiomycetes</taxon>
        <taxon>Helotiales</taxon>
        <taxon>Ploettnerulaceae</taxon>
        <taxon>Cadophora</taxon>
    </lineage>
</organism>
<feature type="domain" description="Rhodopsin" evidence="7">
    <location>
        <begin position="35"/>
        <end position="272"/>
    </location>
</feature>
<dbReference type="PANTHER" id="PTHR33048:SF129">
    <property type="entry name" value="INTEGRAL MEMBRANE PROTEIN-RELATED"/>
    <property type="match status" value="1"/>
</dbReference>
<keyword evidence="2 6" id="KW-0812">Transmembrane</keyword>
<evidence type="ECO:0000256" key="2">
    <source>
        <dbReference type="ARBA" id="ARBA00022692"/>
    </source>
</evidence>
<sequence length="367" mass="40365">MDPSVAPGPDTRFAPTYLISCGVLAGLALALCVTRIYTRSRPVQHLALDDYLIVVAEIFSLAGYCLACAAASHGWGHLSYYIPAADQKVAFKCLFALELIWVLTIPLIRISVACSLMRFGNSKLWMGTLYTLIVIQSMISTGWVILQFFNCKPLRSFWEPVSSIKCWPRDVTLIYGWFTACVFILMDFTLATMPLKLIRTLNRPLRERILIACLMAMGLVATIIAGIKTKTFKDVYLGDPLSTTVDGSMWAKLEELVGIIAACMPCLKAPAEKLLRRAGILSDQQDSMSMPSFVDPRHLNGNISLGTVTHVDASGSTQTIDVGSQQSILGRSKDTKWTGGSVTRVKSLADSGSFRTYGTETRREQDV</sequence>
<feature type="transmembrane region" description="Helical" evidence="6">
    <location>
        <begin position="129"/>
        <end position="149"/>
    </location>
</feature>